<dbReference type="AlphaFoldDB" id="A0A2P5YV75"/>
<dbReference type="OrthoDB" id="1740925at2759"/>
<name>A0A2P5YV75_GOSBA</name>
<proteinExistence type="predicted"/>
<organism evidence="1 2">
    <name type="scientific">Gossypium barbadense</name>
    <name type="common">Sea Island cotton</name>
    <name type="synonym">Hibiscus barbadensis</name>
    <dbReference type="NCBI Taxonomy" id="3634"/>
    <lineage>
        <taxon>Eukaryota</taxon>
        <taxon>Viridiplantae</taxon>
        <taxon>Streptophyta</taxon>
        <taxon>Embryophyta</taxon>
        <taxon>Tracheophyta</taxon>
        <taxon>Spermatophyta</taxon>
        <taxon>Magnoliopsida</taxon>
        <taxon>eudicotyledons</taxon>
        <taxon>Gunneridae</taxon>
        <taxon>Pentapetalae</taxon>
        <taxon>rosids</taxon>
        <taxon>malvids</taxon>
        <taxon>Malvales</taxon>
        <taxon>Malvaceae</taxon>
        <taxon>Malvoideae</taxon>
        <taxon>Gossypium</taxon>
    </lineage>
</organism>
<dbReference type="EMBL" id="KZ662759">
    <property type="protein sequence ID" value="PPS19510.1"/>
    <property type="molecule type" value="Genomic_DNA"/>
</dbReference>
<accession>A0A2P5YV75</accession>
<reference evidence="1 2" key="1">
    <citation type="submission" date="2015-01" db="EMBL/GenBank/DDBJ databases">
        <title>Genome of allotetraploid Gossypium barbadense reveals genomic plasticity and fiber elongation in cotton evolution.</title>
        <authorList>
            <person name="Chen X."/>
            <person name="Liu X."/>
            <person name="Zhao B."/>
            <person name="Zheng H."/>
            <person name="Hu Y."/>
            <person name="Lu G."/>
            <person name="Yang C."/>
            <person name="Chen J."/>
            <person name="Shan C."/>
            <person name="Zhang L."/>
            <person name="Zhou Y."/>
            <person name="Wang L."/>
            <person name="Guo W."/>
            <person name="Bai Y."/>
            <person name="Ruan J."/>
            <person name="Shangguan X."/>
            <person name="Mao Y."/>
            <person name="Jiang J."/>
            <person name="Zhu Y."/>
            <person name="Lei J."/>
            <person name="Kang H."/>
            <person name="Chen S."/>
            <person name="He X."/>
            <person name="Wang R."/>
            <person name="Wang Y."/>
            <person name="Chen J."/>
            <person name="Wang L."/>
            <person name="Yu S."/>
            <person name="Wang B."/>
            <person name="Wei J."/>
            <person name="Song S."/>
            <person name="Lu X."/>
            <person name="Gao Z."/>
            <person name="Gu W."/>
            <person name="Deng X."/>
            <person name="Ma D."/>
            <person name="Wang S."/>
            <person name="Liang W."/>
            <person name="Fang L."/>
            <person name="Cai C."/>
            <person name="Zhu X."/>
            <person name="Zhou B."/>
            <person name="Zhang Y."/>
            <person name="Chen Z."/>
            <person name="Xu S."/>
            <person name="Zhu R."/>
            <person name="Wang S."/>
            <person name="Zhang T."/>
            <person name="Zhao G."/>
        </authorList>
    </citation>
    <scope>NUCLEOTIDE SEQUENCE [LARGE SCALE GENOMIC DNA]</scope>
    <source>
        <strain evidence="2">cv. Xinhai21</strain>
        <tissue evidence="1">Leaf</tissue>
    </source>
</reference>
<dbReference type="InterPro" id="IPR047262">
    <property type="entry name" value="PRX-like1"/>
</dbReference>
<dbReference type="PANTHER" id="PTHR43640:SF1">
    <property type="entry name" value="THIOREDOXIN-DEPENDENT PEROXIREDOXIN"/>
    <property type="match status" value="1"/>
</dbReference>
<evidence type="ECO:0000313" key="2">
    <source>
        <dbReference type="Proteomes" id="UP000239757"/>
    </source>
</evidence>
<gene>
    <name evidence="1" type="ORF">GOBAR_AA01041</name>
</gene>
<sequence>MLSFSKLGSFPGWVRSNEPAKKKLLVTRATRIESQGVSLGFRAPNFQLPEPLTGKTWTLENFESYPTLLQAEKFEAIFG</sequence>
<dbReference type="PANTHER" id="PTHR43640">
    <property type="entry name" value="OS07G0260300 PROTEIN"/>
    <property type="match status" value="1"/>
</dbReference>
<dbReference type="Proteomes" id="UP000239757">
    <property type="component" value="Unassembled WGS sequence"/>
</dbReference>
<evidence type="ECO:0000313" key="1">
    <source>
        <dbReference type="EMBL" id="PPS19510.1"/>
    </source>
</evidence>
<protein>
    <submittedName>
        <fullName evidence="1">Uncharacterized protein</fullName>
    </submittedName>
</protein>